<keyword evidence="3" id="KW-1185">Reference proteome</keyword>
<protein>
    <submittedName>
        <fullName evidence="2">Uncharacterized protein</fullName>
    </submittedName>
</protein>
<keyword evidence="1" id="KW-0732">Signal</keyword>
<comment type="caution">
    <text evidence="2">The sequence shown here is derived from an EMBL/GenBank/DDBJ whole genome shotgun (WGS) entry which is preliminary data.</text>
</comment>
<proteinExistence type="predicted"/>
<evidence type="ECO:0000256" key="1">
    <source>
        <dbReference type="SAM" id="SignalP"/>
    </source>
</evidence>
<feature type="signal peptide" evidence="1">
    <location>
        <begin position="1"/>
        <end position="18"/>
    </location>
</feature>
<name>A0ABX2APD3_9BACT</name>
<gene>
    <name evidence="2" type="ORF">HPS56_12015</name>
</gene>
<reference evidence="2 3" key="1">
    <citation type="submission" date="2020-05" db="EMBL/GenBank/DDBJ databases">
        <title>Distinct polysaccharide utilization as determinants for interspecies competition between intestinal Prevotella spp.</title>
        <authorList>
            <person name="Galvez E.J.C."/>
            <person name="Iljazovic A."/>
            <person name="Strowig T."/>
        </authorList>
    </citation>
    <scope>NUCLEOTIDE SEQUENCE [LARGE SCALE GENOMIC DNA]</scope>
    <source>
        <strain evidence="2 3">PMUR</strain>
    </source>
</reference>
<sequence>MQLLKYLIIVFFSCSLMAGMNGCAVSDSVQGVSIKMDSVFRPFKDYEKGSKYDKKLDIWSKMTANEYNYYRDGMRTGYFIRVYIDHEGFPVSLKMDSGNRKGSLSFDDMMNGLKYVLDDMNDEYDLSRMNEILVYAAGYSDETIKISKEYEDSLRYMEDDGGWSKKWEEEKELLERRYNESRMFGGIKEIVALYGKDIKNTSVGVMRSFKTDGYMKSCGYDMTDGSLPKEITVPDYFRIRLQGKDSTIRLEKP</sequence>
<organism evidence="2 3">
    <name type="scientific">Xylanibacter muris</name>
    <dbReference type="NCBI Taxonomy" id="2736290"/>
    <lineage>
        <taxon>Bacteria</taxon>
        <taxon>Pseudomonadati</taxon>
        <taxon>Bacteroidota</taxon>
        <taxon>Bacteroidia</taxon>
        <taxon>Bacteroidales</taxon>
        <taxon>Prevotellaceae</taxon>
        <taxon>Xylanibacter</taxon>
    </lineage>
</organism>
<dbReference type="Proteomes" id="UP000714420">
    <property type="component" value="Unassembled WGS sequence"/>
</dbReference>
<evidence type="ECO:0000313" key="3">
    <source>
        <dbReference type="Proteomes" id="UP000714420"/>
    </source>
</evidence>
<dbReference type="EMBL" id="JABKKF010000015">
    <property type="protein sequence ID" value="NPD93049.1"/>
    <property type="molecule type" value="Genomic_DNA"/>
</dbReference>
<accession>A0ABX2APD3</accession>
<dbReference type="RefSeq" id="WP_172276959.1">
    <property type="nucleotide sequence ID" value="NZ_CASGMU010000025.1"/>
</dbReference>
<evidence type="ECO:0000313" key="2">
    <source>
        <dbReference type="EMBL" id="NPD93049.1"/>
    </source>
</evidence>
<feature type="chain" id="PRO_5046050411" evidence="1">
    <location>
        <begin position="19"/>
        <end position="253"/>
    </location>
</feature>